<sequence>MTRVEKALRRIVADLERTSLPFALVGGFGVSARTEPRFTRDVDLVVAVPDDAAAEGLLAELGGRGYVIVAAVEQLAAGRLATARLASPSTRDDELIVDLLFASSGIEGEIAARAEALEVLSQLVVPVARVGDLLALKLLARDDDVRPLDAADLRALRSVAGADDLGLAREAAELIQRRGYARGRDLVAALDELLGT</sequence>
<protein>
    <submittedName>
        <fullName evidence="1">Uncharacterized protein</fullName>
    </submittedName>
</protein>
<dbReference type="SUPFAM" id="SSF81301">
    <property type="entry name" value="Nucleotidyltransferase"/>
    <property type="match status" value="1"/>
</dbReference>
<accession>A0A6J4TI03</accession>
<reference evidence="1" key="1">
    <citation type="submission" date="2020-02" db="EMBL/GenBank/DDBJ databases">
        <authorList>
            <person name="Meier V. D."/>
        </authorList>
    </citation>
    <scope>NUCLEOTIDE SEQUENCE</scope>
    <source>
        <strain evidence="1">AVDCRST_MAG67</strain>
    </source>
</reference>
<dbReference type="Pfam" id="PF08843">
    <property type="entry name" value="AbiEii"/>
    <property type="match status" value="1"/>
</dbReference>
<dbReference type="Gene3D" id="3.30.460.40">
    <property type="match status" value="1"/>
</dbReference>
<dbReference type="EMBL" id="CADCVQ010000148">
    <property type="protein sequence ID" value="CAA9523795.1"/>
    <property type="molecule type" value="Genomic_DNA"/>
</dbReference>
<evidence type="ECO:0000313" key="1">
    <source>
        <dbReference type="EMBL" id="CAA9523795.1"/>
    </source>
</evidence>
<dbReference type="AlphaFoldDB" id="A0A6J4TI03"/>
<organism evidence="1">
    <name type="scientific">uncultured Solirubrobacteraceae bacterium</name>
    <dbReference type="NCBI Taxonomy" id="1162706"/>
    <lineage>
        <taxon>Bacteria</taxon>
        <taxon>Bacillati</taxon>
        <taxon>Actinomycetota</taxon>
        <taxon>Thermoleophilia</taxon>
        <taxon>Solirubrobacterales</taxon>
        <taxon>Solirubrobacteraceae</taxon>
        <taxon>environmental samples</taxon>
    </lineage>
</organism>
<proteinExistence type="predicted"/>
<dbReference type="InterPro" id="IPR014942">
    <property type="entry name" value="AbiEii"/>
</dbReference>
<gene>
    <name evidence="1" type="ORF">AVDCRST_MAG67-3898</name>
</gene>
<dbReference type="InterPro" id="IPR043519">
    <property type="entry name" value="NT_sf"/>
</dbReference>
<name>A0A6J4TI03_9ACTN</name>